<feature type="region of interest" description="Disordered" evidence="1">
    <location>
        <begin position="92"/>
        <end position="115"/>
    </location>
</feature>
<keyword evidence="2" id="KW-0812">Transmembrane</keyword>
<evidence type="ECO:0000313" key="4">
    <source>
        <dbReference type="Proteomes" id="UP001165041"/>
    </source>
</evidence>
<dbReference type="EMBL" id="BSSA01000010">
    <property type="protein sequence ID" value="GLW71123.1"/>
    <property type="molecule type" value="Genomic_DNA"/>
</dbReference>
<feature type="compositionally biased region" description="Basic and acidic residues" evidence="1">
    <location>
        <begin position="7"/>
        <end position="20"/>
    </location>
</feature>
<evidence type="ECO:0000313" key="3">
    <source>
        <dbReference type="EMBL" id="GLW71123.1"/>
    </source>
</evidence>
<dbReference type="AlphaFoldDB" id="A0A9W6QA08"/>
<feature type="region of interest" description="Disordered" evidence="1">
    <location>
        <begin position="1"/>
        <end position="36"/>
    </location>
</feature>
<evidence type="ECO:0000256" key="1">
    <source>
        <dbReference type="SAM" id="MobiDB-lite"/>
    </source>
</evidence>
<gene>
    <name evidence="3" type="ORF">Kpho02_34220</name>
</gene>
<feature type="transmembrane region" description="Helical" evidence="2">
    <location>
        <begin position="154"/>
        <end position="180"/>
    </location>
</feature>
<sequence>MSGRSGGSRERRTHGPDRTKTGATPRRGAARRPTGRRLPPALAALLGALLALAGLALGVGVLIGSGAAMAEVRAEHRLPELRMTVTDCRTTGESRSLSNHCRGTGDPGGTDVTPGPWRYDGAPLDYRAGTVADVRCTADGSCTRLGVGDHVLTLVAGLGGLLLTGAALTGLTTTLLGAFAPSRAAALRRPRTVRAGAAAAAATLVLAAAGSLLYMLT</sequence>
<comment type="caution">
    <text evidence="3">The sequence shown here is derived from an EMBL/GenBank/DDBJ whole genome shotgun (WGS) entry which is preliminary data.</text>
</comment>
<feature type="compositionally biased region" description="Polar residues" evidence="1">
    <location>
        <begin position="92"/>
        <end position="101"/>
    </location>
</feature>
<dbReference type="Proteomes" id="UP001165041">
    <property type="component" value="Unassembled WGS sequence"/>
</dbReference>
<dbReference type="RefSeq" id="WP_285736929.1">
    <property type="nucleotide sequence ID" value="NZ_BSSA01000010.1"/>
</dbReference>
<keyword evidence="2" id="KW-0472">Membrane</keyword>
<reference evidence="3" key="1">
    <citation type="submission" date="2023-02" db="EMBL/GenBank/DDBJ databases">
        <title>Kitasatospora phosalacinea NBRC 14627.</title>
        <authorList>
            <person name="Ichikawa N."/>
            <person name="Sato H."/>
            <person name="Tonouchi N."/>
        </authorList>
    </citation>
    <scope>NUCLEOTIDE SEQUENCE</scope>
    <source>
        <strain evidence="3">NBRC 14627</strain>
    </source>
</reference>
<name>A0A9W6QA08_9ACTN</name>
<organism evidence="3 4">
    <name type="scientific">Kitasatospora phosalacinea</name>
    <dbReference type="NCBI Taxonomy" id="2065"/>
    <lineage>
        <taxon>Bacteria</taxon>
        <taxon>Bacillati</taxon>
        <taxon>Actinomycetota</taxon>
        <taxon>Actinomycetes</taxon>
        <taxon>Kitasatosporales</taxon>
        <taxon>Streptomycetaceae</taxon>
        <taxon>Kitasatospora</taxon>
    </lineage>
</organism>
<keyword evidence="2" id="KW-1133">Transmembrane helix</keyword>
<evidence type="ECO:0000256" key="2">
    <source>
        <dbReference type="SAM" id="Phobius"/>
    </source>
</evidence>
<protein>
    <submittedName>
        <fullName evidence="3">Uncharacterized protein</fullName>
    </submittedName>
</protein>
<feature type="transmembrane region" description="Helical" evidence="2">
    <location>
        <begin position="41"/>
        <end position="63"/>
    </location>
</feature>
<accession>A0A9W6QA08</accession>
<proteinExistence type="predicted"/>
<feature type="transmembrane region" description="Helical" evidence="2">
    <location>
        <begin position="192"/>
        <end position="216"/>
    </location>
</feature>